<evidence type="ECO:0000313" key="1">
    <source>
        <dbReference type="EMBL" id="ATN89555.1"/>
    </source>
</evidence>
<evidence type="ECO:0000313" key="2">
    <source>
        <dbReference type="Proteomes" id="UP000229692"/>
    </source>
</evidence>
<dbReference type="EMBL" id="MF919510">
    <property type="protein sequence ID" value="ATN89555.1"/>
    <property type="molecule type" value="Genomic_DNA"/>
</dbReference>
<name>A0A2D1GCF9_9CAUD</name>
<protein>
    <submittedName>
        <fullName evidence="1">Head-to-tail adaptor</fullName>
    </submittedName>
</protein>
<sequence>MDMPALATFEDVQSGYEKPIPGSLRPKVEKFLDRASLRLHFIVPKLDAALAKAYAESDYDPDAPAGDDNEMPRVPAFVRDMVVQAAENKLRNFGGFSSESAGVFSVTREDYWAKGRISFDPEDLVLLNEAIDETFGAYRMGPIRSHVPCTRLP</sequence>
<keyword evidence="2" id="KW-1185">Reference proteome</keyword>
<reference evidence="1 2" key="1">
    <citation type="submission" date="2017-09" db="EMBL/GenBank/DDBJ databases">
        <authorList>
            <person name="Pope W.H."/>
            <person name="Garlena R.A."/>
            <person name="Russell D.A."/>
            <person name="Jacobs-Sera D."/>
            <person name="Hatfull G.F."/>
        </authorList>
    </citation>
    <scope>NUCLEOTIDE SEQUENCE [LARGE SCALE GENOMIC DNA]</scope>
</reference>
<dbReference type="Proteomes" id="UP000229692">
    <property type="component" value="Segment"/>
</dbReference>
<gene>
    <name evidence="1" type="ORF">SEA_KABLUNA_34</name>
</gene>
<proteinExistence type="predicted"/>
<accession>A0A2D1GCF9</accession>
<organism evidence="1 2">
    <name type="scientific">Gordonia phage Kabluna</name>
    <dbReference type="NCBI Taxonomy" id="2041511"/>
    <lineage>
        <taxon>Viruses</taxon>
        <taxon>Duplodnaviria</taxon>
        <taxon>Heunggongvirae</taxon>
        <taxon>Uroviricota</taxon>
        <taxon>Caudoviricetes</taxon>
        <taxon>Zierdtviridae</taxon>
        <taxon>Emilbogenvirinae</taxon>
        <taxon>Kablunavirus</taxon>
        <taxon>Kablunavirus kabluna</taxon>
    </lineage>
</organism>